<name>A0A1Y1JLY8_PLAGO</name>
<comment type="caution">
    <text evidence="2">The sequence shown here is derived from an EMBL/GenBank/DDBJ whole genome shotgun (WGS) entry which is preliminary data.</text>
</comment>
<organism evidence="2 3">
    <name type="scientific">Plasmodium gonderi</name>
    <dbReference type="NCBI Taxonomy" id="77519"/>
    <lineage>
        <taxon>Eukaryota</taxon>
        <taxon>Sar</taxon>
        <taxon>Alveolata</taxon>
        <taxon>Apicomplexa</taxon>
        <taxon>Aconoidasida</taxon>
        <taxon>Haemosporida</taxon>
        <taxon>Plasmodiidae</taxon>
        <taxon>Plasmodium</taxon>
        <taxon>Plasmodium (Plasmodium)</taxon>
    </lineage>
</organism>
<proteinExistence type="predicted"/>
<dbReference type="GeneID" id="39750226"/>
<dbReference type="OMA" id="HIYDINR"/>
<evidence type="ECO:0000313" key="3">
    <source>
        <dbReference type="Proteomes" id="UP000195521"/>
    </source>
</evidence>
<sequence>MKKKQFFQIVENNDLSEVSENSLLDLSANSIVEFNNIEKTKKKNFNEIQLSHNVSKNVTKRNALNFLGLCSYKKTIFNNLQGKNDEYEKSTLDAHEKCSNPVVKNGLGENPKCLKYTNENCLPNYMSSCTREFCSPTQFHCNKNNGNDDNNVDDSNTPLSKGSNEKDKNVHPTVSGNENMSRLYCLEQIIHNNLNNNYDKNEVKLFHIYHDNRAECLFSDISVIKFYGHENMCVYENKSYIYNEINANLFHEKDTKENGEHINIDNDIYEYLYREKMKLNNPNNKDKAYYAQYGVNEKSGNCHEQPYQCFQFYMHKYPPFLREKIKIFIHLYNMFSIYPYINHNFVEEEMYSKNLKITSSFEKVVHIKWRFYDEKELKNMLHCILSKKKRENYSQENFLQLDDYVSVNFLTQEVKVRDISNMSYDTDTSISNSNAGIVHNNVISDSVHNSSNTDASFNCSNHMNYILLNGNGLCFSAHYHIIVPYHRRINKSIDKTDIKNNNNYNLTYEYIYLSQLFNIYDNFHVCFLYPLFISYFFYYHLFVKERIRGICESAKLSTTISGITKASPGIFEKNCAQNGDYTSTLEEAYTNQLNDTYIKLTNCVKGTISNIQNGNFKIKNDVIEFLIPQSCYKNCEELQYLDHKSHYLPLLYVVCISKHSVGVKIDDINSDHSYNGNRDVYHPTNHRNICSSGIDNLTCSALNSLNTNNCYLYGNSNFDKCRGSYSSEGDINKRRTKCEMYESERYDNSLCCNEVKEFNNLRTIFPIDMKPYFNTCNKIDNIIKVSIRNDGVCFIYVKNIFSEYIFSSYFILFNSFENLVHLMNTGKKGSSHICGNNLGYLHQNDEIGKGASYISHLDCNKNDSIDAAFTRTDLETCGLLTGNLYTTNNIQYYNDFYNNMLEPYKLSHNVNFRCSQRGEAPIFANIDKIFEIRNINNIYNDFYICENKNMNSFKLINLMNKEKKKILTPYYFEKSELTPLFFVRLSNIHIYDINRQLNSVFEYINYNNKTFTPFLKNFEQYEMNVQLDLLENMYNINNELYLLYTKKINYSHDIYKYNYLYVQDYLLKNYILYNNIYFHIKEDMKKNEYYKLKYTNKNKQTISVHFTISFNYVYDKINSYFLLKPRHYITHLEHNSPTQQIDTENFISFINKYVNSKKVK</sequence>
<evidence type="ECO:0000313" key="2">
    <source>
        <dbReference type="EMBL" id="GAW83481.1"/>
    </source>
</evidence>
<dbReference type="Proteomes" id="UP000195521">
    <property type="component" value="Unassembled WGS sequence"/>
</dbReference>
<reference evidence="3" key="1">
    <citation type="submission" date="2017-04" db="EMBL/GenBank/DDBJ databases">
        <title>Plasmodium gonderi genome.</title>
        <authorList>
            <person name="Arisue N."/>
            <person name="Honma H."/>
            <person name="Kawai S."/>
            <person name="Tougan T."/>
            <person name="Tanabe K."/>
            <person name="Horii T."/>
        </authorList>
    </citation>
    <scope>NUCLEOTIDE SEQUENCE [LARGE SCALE GENOMIC DNA]</scope>
    <source>
        <strain evidence="3">ATCC 30045</strain>
    </source>
</reference>
<feature type="compositionally biased region" description="Low complexity" evidence="1">
    <location>
        <begin position="145"/>
        <end position="156"/>
    </location>
</feature>
<dbReference type="RefSeq" id="XP_028546070.1">
    <property type="nucleotide sequence ID" value="XM_028690269.1"/>
</dbReference>
<keyword evidence="3" id="KW-1185">Reference proteome</keyword>
<dbReference type="AlphaFoldDB" id="A0A1Y1JLY8"/>
<dbReference type="OrthoDB" id="376143at2759"/>
<gene>
    <name evidence="2" type="ORF">PGO_142780</name>
</gene>
<dbReference type="EMBL" id="BDQF01000015">
    <property type="protein sequence ID" value="GAW83481.1"/>
    <property type="molecule type" value="Genomic_DNA"/>
</dbReference>
<protein>
    <submittedName>
        <fullName evidence="2">Uncharacterized protein</fullName>
    </submittedName>
</protein>
<feature type="region of interest" description="Disordered" evidence="1">
    <location>
        <begin position="145"/>
        <end position="175"/>
    </location>
</feature>
<accession>A0A1Y1JLY8</accession>
<evidence type="ECO:0000256" key="1">
    <source>
        <dbReference type="SAM" id="MobiDB-lite"/>
    </source>
</evidence>